<dbReference type="PANTHER" id="PTHR34215">
    <property type="entry name" value="BLL0784 PROTEIN"/>
    <property type="match status" value="1"/>
</dbReference>
<dbReference type="SUPFAM" id="SSF55315">
    <property type="entry name" value="L30e-like"/>
    <property type="match status" value="1"/>
</dbReference>
<dbReference type="InterPro" id="IPR029064">
    <property type="entry name" value="Ribosomal_eL30-like_sf"/>
</dbReference>
<dbReference type="KEGG" id="spha:D3Y57_14605"/>
<feature type="compositionally biased region" description="Polar residues" evidence="1">
    <location>
        <begin position="232"/>
        <end position="253"/>
    </location>
</feature>
<dbReference type="OrthoDB" id="9799836at2"/>
<accession>A0A494TMA8</accession>
<feature type="region of interest" description="Disordered" evidence="1">
    <location>
        <begin position="231"/>
        <end position="253"/>
    </location>
</feature>
<name>A0A494TMA8_SPHPE</name>
<evidence type="ECO:0000256" key="1">
    <source>
        <dbReference type="SAM" id="MobiDB-lite"/>
    </source>
</evidence>
<dbReference type="InterPro" id="IPR037465">
    <property type="entry name" value="YlxR"/>
</dbReference>
<dbReference type="Gene3D" id="3.30.1230.10">
    <property type="entry name" value="YlxR-like"/>
    <property type="match status" value="1"/>
</dbReference>
<dbReference type="PANTHER" id="PTHR34215:SF1">
    <property type="entry name" value="YLXR DOMAIN-CONTAINING PROTEIN"/>
    <property type="match status" value="1"/>
</dbReference>
<dbReference type="InterPro" id="IPR035931">
    <property type="entry name" value="YlxR-like_sf"/>
</dbReference>
<dbReference type="SUPFAM" id="SSF64376">
    <property type="entry name" value="YlxR-like"/>
    <property type="match status" value="1"/>
</dbReference>
<evidence type="ECO:0000313" key="3">
    <source>
        <dbReference type="EMBL" id="AYJ86941.1"/>
    </source>
</evidence>
<organism evidence="3 4">
    <name type="scientific">Sphingomonas paeninsulae</name>
    <dbReference type="NCBI Taxonomy" id="2319844"/>
    <lineage>
        <taxon>Bacteria</taxon>
        <taxon>Pseudomonadati</taxon>
        <taxon>Pseudomonadota</taxon>
        <taxon>Alphaproteobacteria</taxon>
        <taxon>Sphingomonadales</taxon>
        <taxon>Sphingomonadaceae</taxon>
        <taxon>Sphingomonas</taxon>
    </lineage>
</organism>
<feature type="compositionally biased region" description="Basic and acidic residues" evidence="1">
    <location>
        <begin position="1"/>
        <end position="29"/>
    </location>
</feature>
<dbReference type="EMBL" id="CP032829">
    <property type="protein sequence ID" value="AYJ86941.1"/>
    <property type="molecule type" value="Genomic_DNA"/>
</dbReference>
<keyword evidence="4" id="KW-1185">Reference proteome</keyword>
<dbReference type="AlphaFoldDB" id="A0A494TMA8"/>
<protein>
    <submittedName>
        <fullName evidence="3">DUF448 domain-containing protein</fullName>
    </submittedName>
</protein>
<dbReference type="Gene3D" id="3.30.1330.30">
    <property type="match status" value="1"/>
</dbReference>
<sequence>MSGADRGPDTSRPDTSRKAQSKSEPERRCILSGEHAPRTALIRLALGPDGQILPDIRAKAPGRGAWIGVDRPTLEAAMAKGKLKGALARAFKTGEAKIPDDLPQMIEDALQRNALDRLGLEARASTITTGSERIDEAGRKGQLHLLFHAADAATDGNRKLDQAWRVGLEEEGSGRQGLVLSVPRPILSVALGRENVVHIGVIDARAATRVAAAIDRWHGFIGFAPTGWPCETPSQGSGPRGAFSSSNEGFGSV</sequence>
<dbReference type="InterPro" id="IPR007393">
    <property type="entry name" value="YlxR_dom"/>
</dbReference>
<dbReference type="Proteomes" id="UP000276254">
    <property type="component" value="Chromosome"/>
</dbReference>
<feature type="region of interest" description="Disordered" evidence="1">
    <location>
        <begin position="1"/>
        <end position="34"/>
    </location>
</feature>
<feature type="domain" description="YlxR" evidence="2">
    <location>
        <begin position="27"/>
        <end position="106"/>
    </location>
</feature>
<gene>
    <name evidence="3" type="ORF">D3Y57_14605</name>
</gene>
<proteinExistence type="predicted"/>
<evidence type="ECO:0000259" key="2">
    <source>
        <dbReference type="Pfam" id="PF04296"/>
    </source>
</evidence>
<reference evidence="3 4" key="1">
    <citation type="submission" date="2018-09" db="EMBL/GenBank/DDBJ databases">
        <title>Sphingomonas peninsula sp. nov., isolated from fildes peninsula, Antarctic soil.</title>
        <authorList>
            <person name="Yingchao G."/>
        </authorList>
    </citation>
    <scope>NUCLEOTIDE SEQUENCE [LARGE SCALE GENOMIC DNA]</scope>
    <source>
        <strain evidence="3 4">YZ-8</strain>
    </source>
</reference>
<dbReference type="Pfam" id="PF04296">
    <property type="entry name" value="YlxR"/>
    <property type="match status" value="1"/>
</dbReference>
<evidence type="ECO:0000313" key="4">
    <source>
        <dbReference type="Proteomes" id="UP000276254"/>
    </source>
</evidence>